<accession>A0AAV2H4L5</accession>
<evidence type="ECO:0000256" key="1">
    <source>
        <dbReference type="SAM" id="SignalP"/>
    </source>
</evidence>
<dbReference type="InterPro" id="IPR017853">
    <property type="entry name" value="GH"/>
</dbReference>
<dbReference type="GO" id="GO:0005975">
    <property type="term" value="P:carbohydrate metabolic process"/>
    <property type="evidence" value="ECO:0007669"/>
    <property type="project" value="InterPro"/>
</dbReference>
<evidence type="ECO:0000259" key="2">
    <source>
        <dbReference type="PROSITE" id="PS51910"/>
    </source>
</evidence>
<dbReference type="PANTHER" id="PTHR11177:SF317">
    <property type="entry name" value="CHITINASE 12-RELATED"/>
    <property type="match status" value="1"/>
</dbReference>
<comment type="caution">
    <text evidence="3">The sequence shown here is derived from an EMBL/GenBank/DDBJ whole genome shotgun (WGS) entry which is preliminary data.</text>
</comment>
<feature type="domain" description="GH18" evidence="2">
    <location>
        <begin position="22"/>
        <end position="379"/>
    </location>
</feature>
<dbReference type="Pfam" id="PF00704">
    <property type="entry name" value="Glyco_hydro_18"/>
    <property type="match status" value="1"/>
</dbReference>
<dbReference type="Proteomes" id="UP001497497">
    <property type="component" value="Unassembled WGS sequence"/>
</dbReference>
<dbReference type="GO" id="GO:0006032">
    <property type="term" value="P:chitin catabolic process"/>
    <property type="evidence" value="ECO:0007669"/>
    <property type="project" value="TreeGrafter"/>
</dbReference>
<dbReference type="InterPro" id="IPR050314">
    <property type="entry name" value="Glycosyl_Hydrlase_18"/>
</dbReference>
<dbReference type="PANTHER" id="PTHR11177">
    <property type="entry name" value="CHITINASE"/>
    <property type="match status" value="1"/>
</dbReference>
<dbReference type="InterPro" id="IPR001223">
    <property type="entry name" value="Glyco_hydro18_cat"/>
</dbReference>
<dbReference type="SUPFAM" id="SSF51445">
    <property type="entry name" value="(Trans)glycosidases"/>
    <property type="match status" value="1"/>
</dbReference>
<gene>
    <name evidence="3" type="ORF">GSLYS_00002653001</name>
</gene>
<feature type="chain" id="PRO_5043853119" description="GH18 domain-containing protein" evidence="1">
    <location>
        <begin position="16"/>
        <end position="380"/>
    </location>
</feature>
<dbReference type="PROSITE" id="PS51910">
    <property type="entry name" value="GH18_2"/>
    <property type="match status" value="1"/>
</dbReference>
<reference evidence="3 4" key="1">
    <citation type="submission" date="2024-04" db="EMBL/GenBank/DDBJ databases">
        <authorList>
            <consortium name="Genoscope - CEA"/>
            <person name="William W."/>
        </authorList>
    </citation>
    <scope>NUCLEOTIDE SEQUENCE [LARGE SCALE GENOMIC DNA]</scope>
</reference>
<name>A0AAV2H4L5_LYMST</name>
<sequence length="380" mass="43456">MLYVLLFSLIISSGAEEPNRCKRIVCGVYNPDVPKNFVPKGFPKDYCTHAIYYSAGIVGNNLTNMYSYELSTGRHKGLYAKMADLKKSNRDLKILLNVPVPWVAPKPFAAIVAIEDSRKEFISNAITYLRKHKFDGLHIDWRYPNKDGVTEEKKHLTAFLKEASEAFKKNSIETGRSRLLLSVIGHPFKVHVYEVSEIARYVDMMNIVDFMFHGPWDTHISHHSPLYEDDYSVDSSLQTWKNNGMPAEKLNVGITFMGIYAHVDNKMQHSYRMKIVNVEKPLYTSKCAGLISFGEICKLIVDQNKVHRHKKERVPSYFNDGLWLGYDDRMSVGEKATYAMENGHGVWVENVQYDDHNDTACDMGKYPLLRSVFSGCSIQS</sequence>
<dbReference type="AlphaFoldDB" id="A0AAV2H4L5"/>
<dbReference type="Gene3D" id="3.20.20.80">
    <property type="entry name" value="Glycosidases"/>
    <property type="match status" value="1"/>
</dbReference>
<evidence type="ECO:0000313" key="3">
    <source>
        <dbReference type="EMBL" id="CAL1528483.1"/>
    </source>
</evidence>
<dbReference type="GO" id="GO:0004568">
    <property type="term" value="F:chitinase activity"/>
    <property type="evidence" value="ECO:0007669"/>
    <property type="project" value="TreeGrafter"/>
</dbReference>
<dbReference type="EMBL" id="CAXITT010000033">
    <property type="protein sequence ID" value="CAL1528483.1"/>
    <property type="molecule type" value="Genomic_DNA"/>
</dbReference>
<organism evidence="3 4">
    <name type="scientific">Lymnaea stagnalis</name>
    <name type="common">Great pond snail</name>
    <name type="synonym">Helix stagnalis</name>
    <dbReference type="NCBI Taxonomy" id="6523"/>
    <lineage>
        <taxon>Eukaryota</taxon>
        <taxon>Metazoa</taxon>
        <taxon>Spiralia</taxon>
        <taxon>Lophotrochozoa</taxon>
        <taxon>Mollusca</taxon>
        <taxon>Gastropoda</taxon>
        <taxon>Heterobranchia</taxon>
        <taxon>Euthyneura</taxon>
        <taxon>Panpulmonata</taxon>
        <taxon>Hygrophila</taxon>
        <taxon>Lymnaeoidea</taxon>
        <taxon>Lymnaeidae</taxon>
        <taxon>Lymnaea</taxon>
    </lineage>
</organism>
<dbReference type="InterPro" id="IPR029070">
    <property type="entry name" value="Chitinase_insertion_sf"/>
</dbReference>
<keyword evidence="4" id="KW-1185">Reference proteome</keyword>
<protein>
    <recommendedName>
        <fullName evidence="2">GH18 domain-containing protein</fullName>
    </recommendedName>
</protein>
<dbReference type="InterPro" id="IPR011583">
    <property type="entry name" value="Chitinase_II/V-like_cat"/>
</dbReference>
<proteinExistence type="predicted"/>
<evidence type="ECO:0000313" key="4">
    <source>
        <dbReference type="Proteomes" id="UP001497497"/>
    </source>
</evidence>
<dbReference type="SMART" id="SM00636">
    <property type="entry name" value="Glyco_18"/>
    <property type="match status" value="1"/>
</dbReference>
<dbReference type="GO" id="GO:0008061">
    <property type="term" value="F:chitin binding"/>
    <property type="evidence" value="ECO:0007669"/>
    <property type="project" value="InterPro"/>
</dbReference>
<keyword evidence="1" id="KW-0732">Signal</keyword>
<feature type="signal peptide" evidence="1">
    <location>
        <begin position="1"/>
        <end position="15"/>
    </location>
</feature>
<dbReference type="Gene3D" id="3.10.50.10">
    <property type="match status" value="1"/>
</dbReference>
<dbReference type="GO" id="GO:0005576">
    <property type="term" value="C:extracellular region"/>
    <property type="evidence" value="ECO:0007669"/>
    <property type="project" value="TreeGrafter"/>
</dbReference>